<dbReference type="AlphaFoldDB" id="A0A6A6LB61"/>
<dbReference type="GO" id="GO:0098542">
    <property type="term" value="P:defense response to other organism"/>
    <property type="evidence" value="ECO:0007669"/>
    <property type="project" value="TreeGrafter"/>
</dbReference>
<dbReference type="PRINTS" id="PR00364">
    <property type="entry name" value="DISEASERSIST"/>
</dbReference>
<evidence type="ECO:0000313" key="7">
    <source>
        <dbReference type="EMBL" id="KAF2297333.1"/>
    </source>
</evidence>
<dbReference type="SUPFAM" id="SSF52540">
    <property type="entry name" value="P-loop containing nucleoside triphosphate hydrolases"/>
    <property type="match status" value="1"/>
</dbReference>
<dbReference type="Pfam" id="PF00931">
    <property type="entry name" value="NB-ARC"/>
    <property type="match status" value="1"/>
</dbReference>
<keyword evidence="1" id="KW-0677">Repeat</keyword>
<dbReference type="InterPro" id="IPR036388">
    <property type="entry name" value="WH-like_DNA-bd_sf"/>
</dbReference>
<dbReference type="InterPro" id="IPR041118">
    <property type="entry name" value="Rx_N"/>
</dbReference>
<keyword evidence="8" id="KW-1185">Reference proteome</keyword>
<dbReference type="EMBL" id="JAAGAX010000012">
    <property type="protein sequence ID" value="KAF2297333.1"/>
    <property type="molecule type" value="Genomic_DNA"/>
</dbReference>
<dbReference type="Pfam" id="PF18052">
    <property type="entry name" value="Rx_N"/>
    <property type="match status" value="1"/>
</dbReference>
<dbReference type="Gene3D" id="1.10.10.10">
    <property type="entry name" value="Winged helix-like DNA-binding domain superfamily/Winged helix DNA-binding domain"/>
    <property type="match status" value="1"/>
</dbReference>
<feature type="domain" description="Disease resistance protein winged helix" evidence="6">
    <location>
        <begin position="381"/>
        <end position="452"/>
    </location>
</feature>
<dbReference type="PANTHER" id="PTHR23155">
    <property type="entry name" value="DISEASE RESISTANCE PROTEIN RP"/>
    <property type="match status" value="1"/>
</dbReference>
<comment type="caution">
    <text evidence="7">The sequence shown here is derived from an EMBL/GenBank/DDBJ whole genome shotgun (WGS) entry which is preliminary data.</text>
</comment>
<name>A0A6A6LB61_HEVBR</name>
<dbReference type="InterPro" id="IPR027417">
    <property type="entry name" value="P-loop_NTPase"/>
</dbReference>
<evidence type="ECO:0000259" key="6">
    <source>
        <dbReference type="Pfam" id="PF23559"/>
    </source>
</evidence>
<dbReference type="GO" id="GO:0043531">
    <property type="term" value="F:ADP binding"/>
    <property type="evidence" value="ECO:0007669"/>
    <property type="project" value="InterPro"/>
</dbReference>
<proteinExistence type="predicted"/>
<evidence type="ECO:0008006" key="9">
    <source>
        <dbReference type="Google" id="ProtNLM"/>
    </source>
</evidence>
<dbReference type="InterPro" id="IPR058922">
    <property type="entry name" value="WHD_DRP"/>
</dbReference>
<gene>
    <name evidence="7" type="ORF">GH714_021628</name>
</gene>
<evidence type="ECO:0000256" key="2">
    <source>
        <dbReference type="ARBA" id="ARBA00022741"/>
    </source>
</evidence>
<dbReference type="Gene3D" id="1.20.5.4130">
    <property type="match status" value="1"/>
</dbReference>
<accession>A0A6A6LB61</accession>
<dbReference type="InterPro" id="IPR044974">
    <property type="entry name" value="Disease_R_plants"/>
</dbReference>
<sequence>MAEGSVVFLLNKLTEILQNEGNLLSKVRAEAEYINDELEFMKAFLRVAETLEDSDPQLKVFAKKVRYVVYDLEDALDDFKLHLISDHGYGFRASLQKITHLVKSLKARHQIAIKMQRIKLRVIGISETHRRYLIKNNIMGQGSSSCSERQPSRRRDILQLEEANPVGIEHHKMKLIEWLFEDKSEREVVSVVGMGGLGKSTLVKKVYDNKEVKKHFEFRAWITLSLSFTSEDLLKDIIQQLSHVLRLSDPQGVDTMDNDKLRTVISEFLQERRYLIVLDNVSNAKAWDDFEHKDISKQPLPSVLEGCFGKILSRCQGLPLAIVSIAGVLATKDKARIDEWEMVRRSLGAALEDNDRLKSILSLSYNDLPHYLKYCLLYFSIFPVGSPIVCRRLVRLWIAEGFVKDKEGMTLEEVAEAYLNELIKRSLVQVVEATSDGRVKTCRVHDILLEMIILKSRDQDFAAIANEHSMMWPGNFRRLSVHNAMPSLQQGLTASRPRSLLMFWGSESLPESLVLNSSRRFRLLNVLDLEGTPLKKFPNEVVSLSF</sequence>
<protein>
    <recommendedName>
        <fullName evidence="9">NB-ARC domain-containing protein</fullName>
    </recommendedName>
</protein>
<dbReference type="FunFam" id="1.10.10.10:FF:000322">
    <property type="entry name" value="Probable disease resistance protein At1g63360"/>
    <property type="match status" value="1"/>
</dbReference>
<dbReference type="InterPro" id="IPR038005">
    <property type="entry name" value="RX-like_CC"/>
</dbReference>
<dbReference type="Gene3D" id="3.40.50.300">
    <property type="entry name" value="P-loop containing nucleotide triphosphate hydrolases"/>
    <property type="match status" value="1"/>
</dbReference>
<dbReference type="CDD" id="cd14798">
    <property type="entry name" value="RX-CC_like"/>
    <property type="match status" value="1"/>
</dbReference>
<evidence type="ECO:0000256" key="1">
    <source>
        <dbReference type="ARBA" id="ARBA00022737"/>
    </source>
</evidence>
<evidence type="ECO:0000259" key="4">
    <source>
        <dbReference type="Pfam" id="PF00931"/>
    </source>
</evidence>
<dbReference type="PANTHER" id="PTHR23155:SF1205">
    <property type="entry name" value="DISEASE RESISTANCE PROTEIN RPM1"/>
    <property type="match status" value="1"/>
</dbReference>
<dbReference type="InterPro" id="IPR002182">
    <property type="entry name" value="NB-ARC"/>
</dbReference>
<keyword evidence="3" id="KW-0611">Plant defense</keyword>
<feature type="domain" description="NB-ARC" evidence="4">
    <location>
        <begin position="169"/>
        <end position="290"/>
    </location>
</feature>
<dbReference type="Proteomes" id="UP000467840">
    <property type="component" value="Chromosome 18"/>
</dbReference>
<evidence type="ECO:0000259" key="5">
    <source>
        <dbReference type="Pfam" id="PF18052"/>
    </source>
</evidence>
<reference evidence="7 8" key="1">
    <citation type="journal article" date="2020" name="Mol. Plant">
        <title>The Chromosome-Based Rubber Tree Genome Provides New Insights into Spurge Genome Evolution and Rubber Biosynthesis.</title>
        <authorList>
            <person name="Liu J."/>
            <person name="Shi C."/>
            <person name="Shi C.C."/>
            <person name="Li W."/>
            <person name="Zhang Q.J."/>
            <person name="Zhang Y."/>
            <person name="Li K."/>
            <person name="Lu H.F."/>
            <person name="Shi C."/>
            <person name="Zhu S.T."/>
            <person name="Xiao Z.Y."/>
            <person name="Nan H."/>
            <person name="Yue Y."/>
            <person name="Zhu X.G."/>
            <person name="Wu Y."/>
            <person name="Hong X.N."/>
            <person name="Fan G.Y."/>
            <person name="Tong Y."/>
            <person name="Zhang D."/>
            <person name="Mao C.L."/>
            <person name="Liu Y.L."/>
            <person name="Hao S.J."/>
            <person name="Liu W.Q."/>
            <person name="Lv M.Q."/>
            <person name="Zhang H.B."/>
            <person name="Liu Y."/>
            <person name="Hu-Tang G.R."/>
            <person name="Wang J.P."/>
            <person name="Wang J.H."/>
            <person name="Sun Y.H."/>
            <person name="Ni S.B."/>
            <person name="Chen W.B."/>
            <person name="Zhang X.C."/>
            <person name="Jiao Y.N."/>
            <person name="Eichler E.E."/>
            <person name="Li G.H."/>
            <person name="Liu X."/>
            <person name="Gao L.Z."/>
        </authorList>
    </citation>
    <scope>NUCLEOTIDE SEQUENCE [LARGE SCALE GENOMIC DNA]</scope>
    <source>
        <strain evidence="8">cv. GT1</strain>
        <tissue evidence="7">Leaf</tissue>
    </source>
</reference>
<organism evidence="7 8">
    <name type="scientific">Hevea brasiliensis</name>
    <name type="common">Para rubber tree</name>
    <name type="synonym">Siphonia brasiliensis</name>
    <dbReference type="NCBI Taxonomy" id="3981"/>
    <lineage>
        <taxon>Eukaryota</taxon>
        <taxon>Viridiplantae</taxon>
        <taxon>Streptophyta</taxon>
        <taxon>Embryophyta</taxon>
        <taxon>Tracheophyta</taxon>
        <taxon>Spermatophyta</taxon>
        <taxon>Magnoliopsida</taxon>
        <taxon>eudicotyledons</taxon>
        <taxon>Gunneridae</taxon>
        <taxon>Pentapetalae</taxon>
        <taxon>rosids</taxon>
        <taxon>fabids</taxon>
        <taxon>Malpighiales</taxon>
        <taxon>Euphorbiaceae</taxon>
        <taxon>Crotonoideae</taxon>
        <taxon>Micrandreae</taxon>
        <taxon>Hevea</taxon>
    </lineage>
</organism>
<dbReference type="Pfam" id="PF23559">
    <property type="entry name" value="WHD_DRP"/>
    <property type="match status" value="1"/>
</dbReference>
<feature type="domain" description="Disease resistance N-terminal" evidence="5">
    <location>
        <begin position="6"/>
        <end position="87"/>
    </location>
</feature>
<evidence type="ECO:0000256" key="3">
    <source>
        <dbReference type="ARBA" id="ARBA00022821"/>
    </source>
</evidence>
<evidence type="ECO:0000313" key="8">
    <source>
        <dbReference type="Proteomes" id="UP000467840"/>
    </source>
</evidence>
<keyword evidence="2" id="KW-0547">Nucleotide-binding</keyword>